<reference evidence="1" key="1">
    <citation type="journal article" date="2021" name="PeerJ">
        <title>Extensive microbial diversity within the chicken gut microbiome revealed by metagenomics and culture.</title>
        <authorList>
            <person name="Gilroy R."/>
            <person name="Ravi A."/>
            <person name="Getino M."/>
            <person name="Pursley I."/>
            <person name="Horton D.L."/>
            <person name="Alikhan N.F."/>
            <person name="Baker D."/>
            <person name="Gharbi K."/>
            <person name="Hall N."/>
            <person name="Watson M."/>
            <person name="Adriaenssens E.M."/>
            <person name="Foster-Nyarko E."/>
            <person name="Jarju S."/>
            <person name="Secka A."/>
            <person name="Antonio M."/>
            <person name="Oren A."/>
            <person name="Chaudhuri R.R."/>
            <person name="La Ragione R."/>
            <person name="Hildebrand F."/>
            <person name="Pallen M.J."/>
        </authorList>
    </citation>
    <scope>NUCLEOTIDE SEQUENCE</scope>
    <source>
        <strain evidence="1">CHK192-9172</strain>
    </source>
</reference>
<proteinExistence type="predicted"/>
<protein>
    <submittedName>
        <fullName evidence="1">Uncharacterized protein</fullName>
    </submittedName>
</protein>
<evidence type="ECO:0000313" key="1">
    <source>
        <dbReference type="EMBL" id="HIZ06602.1"/>
    </source>
</evidence>
<gene>
    <name evidence="1" type="ORF">IAA08_01550</name>
</gene>
<dbReference type="AlphaFoldDB" id="A0A9D2D120"/>
<dbReference type="Proteomes" id="UP000824024">
    <property type="component" value="Unassembled WGS sequence"/>
</dbReference>
<comment type="caution">
    <text evidence="1">The sequence shown here is derived from an EMBL/GenBank/DDBJ whole genome shotgun (WGS) entry which is preliminary data.</text>
</comment>
<evidence type="ECO:0000313" key="2">
    <source>
        <dbReference type="Proteomes" id="UP000824024"/>
    </source>
</evidence>
<name>A0A9D2D120_9FIRM</name>
<accession>A0A9D2D120</accession>
<dbReference type="EMBL" id="DXCH01000041">
    <property type="protein sequence ID" value="HIZ06602.1"/>
    <property type="molecule type" value="Genomic_DNA"/>
</dbReference>
<sequence>MSALEHAKAMGVEAVMEKTAAAGIKEYGVYHRDLAEKWKEIRQEAEGPVKVGAALNNSDTARVLLGMLETDLEKYWTVLM</sequence>
<organism evidence="1 2">
    <name type="scientific">Candidatus Eubacterium avistercoris</name>
    <dbReference type="NCBI Taxonomy" id="2838567"/>
    <lineage>
        <taxon>Bacteria</taxon>
        <taxon>Bacillati</taxon>
        <taxon>Bacillota</taxon>
        <taxon>Clostridia</taxon>
        <taxon>Eubacteriales</taxon>
        <taxon>Eubacteriaceae</taxon>
        <taxon>Eubacterium</taxon>
    </lineage>
</organism>
<reference evidence="1" key="2">
    <citation type="submission" date="2021-04" db="EMBL/GenBank/DDBJ databases">
        <authorList>
            <person name="Gilroy R."/>
        </authorList>
    </citation>
    <scope>NUCLEOTIDE SEQUENCE</scope>
    <source>
        <strain evidence="1">CHK192-9172</strain>
    </source>
</reference>